<dbReference type="InterPro" id="IPR024708">
    <property type="entry name" value="Catalase_AS"/>
</dbReference>
<keyword evidence="8 10" id="KW-0408">Iron</keyword>
<evidence type="ECO:0000256" key="9">
    <source>
        <dbReference type="ARBA" id="ARBA00023324"/>
    </source>
</evidence>
<evidence type="ECO:0000256" key="1">
    <source>
        <dbReference type="ARBA" id="ARBA00004913"/>
    </source>
</evidence>
<evidence type="ECO:0000256" key="3">
    <source>
        <dbReference type="ARBA" id="ARBA00022559"/>
    </source>
</evidence>
<feature type="domain" description="Catalase core" evidence="13">
    <location>
        <begin position="37"/>
        <end position="407"/>
    </location>
</feature>
<dbReference type="GO" id="GO:0005777">
    <property type="term" value="C:peroxisome"/>
    <property type="evidence" value="ECO:0007669"/>
    <property type="project" value="TreeGrafter"/>
</dbReference>
<keyword evidence="4" id="KW-0017">Alkaloid metabolism</keyword>
<evidence type="ECO:0000256" key="10">
    <source>
        <dbReference type="PIRSR" id="PIRSR038928-2"/>
    </source>
</evidence>
<evidence type="ECO:0000313" key="14">
    <source>
        <dbReference type="EMBL" id="OQD74992.1"/>
    </source>
</evidence>
<evidence type="ECO:0000256" key="6">
    <source>
        <dbReference type="ARBA" id="ARBA00022723"/>
    </source>
</evidence>
<comment type="pathway">
    <text evidence="1">Alkaloid biosynthesis.</text>
</comment>
<dbReference type="Gene3D" id="2.40.180.10">
    <property type="entry name" value="Catalase core domain"/>
    <property type="match status" value="2"/>
</dbReference>
<dbReference type="PANTHER" id="PTHR11465:SF9">
    <property type="entry name" value="CATALASE"/>
    <property type="match status" value="1"/>
</dbReference>
<evidence type="ECO:0000256" key="4">
    <source>
        <dbReference type="ARBA" id="ARBA00022589"/>
    </source>
</evidence>
<dbReference type="PRINTS" id="PR00067">
    <property type="entry name" value="CATALASE"/>
</dbReference>
<dbReference type="SUPFAM" id="SSF56634">
    <property type="entry name" value="Heme-dependent catalase-like"/>
    <property type="match status" value="1"/>
</dbReference>
<dbReference type="InterPro" id="IPR020835">
    <property type="entry name" value="Catalase_sf"/>
</dbReference>
<comment type="catalytic activity">
    <reaction evidence="11">
        <text>2 H2O2 = O2 + 2 H2O</text>
        <dbReference type="Rhea" id="RHEA:20309"/>
        <dbReference type="ChEBI" id="CHEBI:15377"/>
        <dbReference type="ChEBI" id="CHEBI:15379"/>
        <dbReference type="ChEBI" id="CHEBI:16240"/>
        <dbReference type="EC" id="1.11.1.6"/>
    </reaction>
</comment>
<comment type="cofactor">
    <cofactor evidence="10">
        <name>heme</name>
        <dbReference type="ChEBI" id="CHEBI:30413"/>
    </cofactor>
</comment>
<evidence type="ECO:0000256" key="8">
    <source>
        <dbReference type="ARBA" id="ARBA00023004"/>
    </source>
</evidence>
<evidence type="ECO:0000256" key="2">
    <source>
        <dbReference type="ARBA" id="ARBA00005329"/>
    </source>
</evidence>
<evidence type="ECO:0000256" key="12">
    <source>
        <dbReference type="RuleBase" id="RU004142"/>
    </source>
</evidence>
<dbReference type="SMART" id="SM01060">
    <property type="entry name" value="Catalase"/>
    <property type="match status" value="1"/>
</dbReference>
<proteinExistence type="inferred from homology"/>
<reference evidence="15" key="1">
    <citation type="journal article" date="2017" name="Nat. Microbiol.">
        <title>Global analysis of biosynthetic gene clusters reveals vast potential of secondary metabolite production in Penicillium species.</title>
        <authorList>
            <person name="Nielsen J.C."/>
            <person name="Grijseels S."/>
            <person name="Prigent S."/>
            <person name="Ji B."/>
            <person name="Dainat J."/>
            <person name="Nielsen K.F."/>
            <person name="Frisvad J.C."/>
            <person name="Workman M."/>
            <person name="Nielsen J."/>
        </authorList>
    </citation>
    <scope>NUCLEOTIDE SEQUENCE [LARGE SCALE GENOMIC DNA]</scope>
    <source>
        <strain evidence="15">IBT 31811</strain>
    </source>
</reference>
<evidence type="ECO:0000256" key="11">
    <source>
        <dbReference type="RuleBase" id="RU000498"/>
    </source>
</evidence>
<sequence length="537" mass="60977">MEYKNLQGRAKAPSTQQECYAHAGNIPDAPEPRGYFTMANGCPLEDPLATENVAKEDGPNRMASQLIQDINVIDTISHITRERIPERYVHAKGAGAFGTFEVTNKDFDITDYSDAKFLDTKGKKTRLFSRFSTVAGERGYPDTVRDAKGAAFKLYTEEGNLDWAFLNPFWDYFNCHPEGYNALMRIFSDEGTPKSYSRMNISSVHCYTFTKKEVFGTQLKSTLVRIKLVPDPLPKPDEDYFNLEQAITMAGKDPDYLARRLYDDIKSEKSKPTWKVMAQLVEHPEESDVNIYDATKTLSEEKFPLKEFGKITLTECPKNFFTQVEQAGFNPANVVPGWDISPDPLLQIRLFAYGDTQRYRLGVNSDQLPTNRPCSYVYSPTRRDGACNMTNYANARNYIRDDAETPDSYYRSSLDWKGTLERFKSEIDEGTDYLQCSDHYESMTEKLKSNFVTNVAASLSTAMQETQKKSLEIWNKIDKDLKQKIETAIKHRVKSNQTLARAPGVIAGAEKNHEASYLPPTAPDPSTEVVKNIFEKI</sequence>
<feature type="binding site" description="axial binding residue" evidence="10">
    <location>
        <position position="353"/>
    </location>
    <ligand>
        <name>heme</name>
        <dbReference type="ChEBI" id="CHEBI:30413"/>
    </ligand>
    <ligandPart>
        <name>Fe</name>
        <dbReference type="ChEBI" id="CHEBI:18248"/>
    </ligandPart>
</feature>
<dbReference type="GO" id="GO:0004096">
    <property type="term" value="F:catalase activity"/>
    <property type="evidence" value="ECO:0007669"/>
    <property type="project" value="UniProtKB-EC"/>
</dbReference>
<dbReference type="InterPro" id="IPR018028">
    <property type="entry name" value="Catalase"/>
</dbReference>
<dbReference type="EC" id="1.11.1.6" evidence="11"/>
<dbReference type="InterPro" id="IPR010582">
    <property type="entry name" value="Catalase_immune_responsive"/>
</dbReference>
<dbReference type="PIRSF" id="PIRSF038928">
    <property type="entry name" value="Catalase_clade1-3"/>
    <property type="match status" value="1"/>
</dbReference>
<dbReference type="GO" id="GO:0042542">
    <property type="term" value="P:response to hydrogen peroxide"/>
    <property type="evidence" value="ECO:0007669"/>
    <property type="project" value="TreeGrafter"/>
</dbReference>
<dbReference type="GO" id="GO:0020037">
    <property type="term" value="F:heme binding"/>
    <property type="evidence" value="ECO:0007669"/>
    <property type="project" value="InterPro"/>
</dbReference>
<dbReference type="GO" id="GO:0042744">
    <property type="term" value="P:hydrogen peroxide catabolic process"/>
    <property type="evidence" value="ECO:0007669"/>
    <property type="project" value="UniProtKB-KW"/>
</dbReference>
<keyword evidence="6 10" id="KW-0479">Metal-binding</keyword>
<evidence type="ECO:0000256" key="7">
    <source>
        <dbReference type="ARBA" id="ARBA00023002"/>
    </source>
</evidence>
<comment type="function">
    <text evidence="12">Catalyzes the degradation of hydrogen peroxide (H(2)O(2)) generated by peroxisomal oxidases to water and oxygen, thereby protecting cells from the toxic effects of hydrogen peroxide.</text>
</comment>
<dbReference type="PROSITE" id="PS00438">
    <property type="entry name" value="CATALASE_2"/>
    <property type="match status" value="1"/>
</dbReference>
<dbReference type="InterPro" id="IPR002226">
    <property type="entry name" value="Catalase_haem_BS"/>
</dbReference>
<name>A0A1V6PEG7_9EURO</name>
<dbReference type="InterPro" id="IPR011614">
    <property type="entry name" value="Catalase_core"/>
</dbReference>
<comment type="caution">
    <text evidence="14">The sequence shown here is derived from an EMBL/GenBank/DDBJ whole genome shotgun (WGS) entry which is preliminary data.</text>
</comment>
<evidence type="ECO:0000259" key="13">
    <source>
        <dbReference type="SMART" id="SM01060"/>
    </source>
</evidence>
<dbReference type="GO" id="GO:0009820">
    <property type="term" value="P:alkaloid metabolic process"/>
    <property type="evidence" value="ECO:0007669"/>
    <property type="project" value="UniProtKB-KW"/>
</dbReference>
<evidence type="ECO:0000256" key="5">
    <source>
        <dbReference type="ARBA" id="ARBA00022617"/>
    </source>
</evidence>
<dbReference type="EMBL" id="MDYN01000163">
    <property type="protein sequence ID" value="OQD74992.1"/>
    <property type="molecule type" value="Genomic_DNA"/>
</dbReference>
<dbReference type="PROSITE" id="PS51402">
    <property type="entry name" value="CATALASE_3"/>
    <property type="match status" value="1"/>
</dbReference>
<dbReference type="STRING" id="416450.A0A1V6PEG7"/>
<dbReference type="InterPro" id="IPR024711">
    <property type="entry name" value="Catalase_clade1/3"/>
</dbReference>
<dbReference type="Proteomes" id="UP000191672">
    <property type="component" value="Unassembled WGS sequence"/>
</dbReference>
<dbReference type="AlphaFoldDB" id="A0A1V6PEG7"/>
<keyword evidence="9 11" id="KW-0376">Hydrogen peroxide</keyword>
<keyword evidence="5 10" id="KW-0349">Heme</keyword>
<keyword evidence="7 11" id="KW-0560">Oxidoreductase</keyword>
<dbReference type="GO" id="GO:0046872">
    <property type="term" value="F:metal ion binding"/>
    <property type="evidence" value="ECO:0007669"/>
    <property type="project" value="UniProtKB-KW"/>
</dbReference>
<dbReference type="Pfam" id="PF00199">
    <property type="entry name" value="Catalase"/>
    <property type="match status" value="2"/>
</dbReference>
<dbReference type="PROSITE" id="PS00437">
    <property type="entry name" value="CATALASE_1"/>
    <property type="match status" value="1"/>
</dbReference>
<evidence type="ECO:0000313" key="15">
    <source>
        <dbReference type="Proteomes" id="UP000191672"/>
    </source>
</evidence>
<gene>
    <name evidence="14" type="ORF">PENANT_c163G06528</name>
</gene>
<dbReference type="PANTHER" id="PTHR11465">
    <property type="entry name" value="CATALASE"/>
    <property type="match status" value="1"/>
</dbReference>
<protein>
    <recommendedName>
        <fullName evidence="11">Catalase</fullName>
        <ecNumber evidence="11">1.11.1.6</ecNumber>
    </recommendedName>
</protein>
<accession>A0A1V6PEG7</accession>
<organism evidence="14 15">
    <name type="scientific">Penicillium antarcticum</name>
    <dbReference type="NCBI Taxonomy" id="416450"/>
    <lineage>
        <taxon>Eukaryota</taxon>
        <taxon>Fungi</taxon>
        <taxon>Dikarya</taxon>
        <taxon>Ascomycota</taxon>
        <taxon>Pezizomycotina</taxon>
        <taxon>Eurotiomycetes</taxon>
        <taxon>Eurotiomycetidae</taxon>
        <taxon>Eurotiales</taxon>
        <taxon>Aspergillaceae</taxon>
        <taxon>Penicillium</taxon>
    </lineage>
</organism>
<dbReference type="Pfam" id="PF06628">
    <property type="entry name" value="Catalase-rel"/>
    <property type="match status" value="1"/>
</dbReference>
<keyword evidence="15" id="KW-1185">Reference proteome</keyword>
<comment type="similarity">
    <text evidence="2 11">Belongs to the catalase family.</text>
</comment>
<keyword evidence="3 11" id="KW-0575">Peroxidase</keyword>
<dbReference type="GO" id="GO:0005739">
    <property type="term" value="C:mitochondrion"/>
    <property type="evidence" value="ECO:0007669"/>
    <property type="project" value="TreeGrafter"/>
</dbReference>